<dbReference type="RefSeq" id="WP_063390592.1">
    <property type="nucleotide sequence ID" value="NZ_CP011288.1"/>
</dbReference>
<protein>
    <submittedName>
        <fullName evidence="3">Glycosyltransferase family 2 protein</fullName>
    </submittedName>
</protein>
<dbReference type="AlphaFoldDB" id="A0A2I5HET8"/>
<accession>A0A2I5HET8</accession>
<dbReference type="InterPro" id="IPR029044">
    <property type="entry name" value="Nucleotide-diphossugar_trans"/>
</dbReference>
<name>A0A2I5HET8_SALDZ</name>
<feature type="domain" description="Glycosyltransferase 2-like" evidence="2">
    <location>
        <begin position="7"/>
        <end position="111"/>
    </location>
</feature>
<dbReference type="Pfam" id="PF00535">
    <property type="entry name" value="Glycos_transf_2"/>
    <property type="match status" value="1"/>
</dbReference>
<keyword evidence="1" id="KW-1133">Transmembrane helix</keyword>
<organism evidence="3 4">
    <name type="scientific">Salmonella diarizonae</name>
    <dbReference type="NCBI Taxonomy" id="59204"/>
    <lineage>
        <taxon>Bacteria</taxon>
        <taxon>Pseudomonadati</taxon>
        <taxon>Pseudomonadota</taxon>
        <taxon>Gammaproteobacteria</taxon>
        <taxon>Enterobacterales</taxon>
        <taxon>Enterobacteriaceae</taxon>
        <taxon>Salmonella</taxon>
    </lineage>
</organism>
<dbReference type="GO" id="GO:0016758">
    <property type="term" value="F:hexosyltransferase activity"/>
    <property type="evidence" value="ECO:0007669"/>
    <property type="project" value="UniProtKB-ARBA"/>
</dbReference>
<sequence length="262" mass="30835">MNNNLVSIITPIYNSAIWVGNLIKNVKEQTYQHWELIIIDDCSNDNTFEVLSHAAEKDKRIRLYKNKSNQGPGSTRNLAIELAKGRFIAFLDADDEWDKDKLKIQISIMIEKSYFMSYHDYRHMSCDGKMVGDVVRGPEILDWNIHHYRRGVGCLTIMFDRTLGELPFFPSIKNIIAEDFLAWSNILKKGHCGYRIPYDLARYRLSDTARSSNKIKAIKSVWFIYRSIEKIPILYCIFFWVQYCINSFMLHRRARPYLTIEK</sequence>
<gene>
    <name evidence="3" type="ORF">CNQ75_05675</name>
</gene>
<keyword evidence="1" id="KW-0812">Transmembrane</keyword>
<evidence type="ECO:0000313" key="4">
    <source>
        <dbReference type="Proteomes" id="UP000230639"/>
    </source>
</evidence>
<keyword evidence="1" id="KW-0472">Membrane</keyword>
<dbReference type="Gene3D" id="3.90.550.10">
    <property type="entry name" value="Spore Coat Polysaccharide Biosynthesis Protein SpsA, Chain A"/>
    <property type="match status" value="1"/>
</dbReference>
<dbReference type="PANTHER" id="PTHR22916:SF3">
    <property type="entry name" value="UDP-GLCNAC:BETAGAL BETA-1,3-N-ACETYLGLUCOSAMINYLTRANSFERASE-LIKE PROTEIN 1"/>
    <property type="match status" value="1"/>
</dbReference>
<evidence type="ECO:0000259" key="2">
    <source>
        <dbReference type="Pfam" id="PF00535"/>
    </source>
</evidence>
<dbReference type="EMBL" id="CP023345">
    <property type="protein sequence ID" value="ATW54066.1"/>
    <property type="molecule type" value="Genomic_DNA"/>
</dbReference>
<evidence type="ECO:0000256" key="1">
    <source>
        <dbReference type="SAM" id="Phobius"/>
    </source>
</evidence>
<dbReference type="PANTHER" id="PTHR22916">
    <property type="entry name" value="GLYCOSYLTRANSFERASE"/>
    <property type="match status" value="1"/>
</dbReference>
<dbReference type="CDD" id="cd00761">
    <property type="entry name" value="Glyco_tranf_GTA_type"/>
    <property type="match status" value="1"/>
</dbReference>
<dbReference type="Proteomes" id="UP000230639">
    <property type="component" value="Chromosome"/>
</dbReference>
<dbReference type="SUPFAM" id="SSF53448">
    <property type="entry name" value="Nucleotide-diphospho-sugar transferases"/>
    <property type="match status" value="1"/>
</dbReference>
<reference evidence="3 4" key="1">
    <citation type="submission" date="2017-09" db="EMBL/GenBank/DDBJ databases">
        <title>Complete genome of Salmonella enterica subsp. diarizonae isolated from stool of a patient with bacterial enteropathy.</title>
        <authorList>
            <person name="Zhou J."/>
            <person name="Chen Q."/>
            <person name="Guo L."/>
            <person name="Fan J."/>
        </authorList>
    </citation>
    <scope>NUCLEOTIDE SEQUENCE [LARGE SCALE GENOMIC DNA]</scope>
    <source>
        <strain evidence="3 4">HZS154</strain>
    </source>
</reference>
<keyword evidence="3" id="KW-0808">Transferase</keyword>
<dbReference type="InterPro" id="IPR001173">
    <property type="entry name" value="Glyco_trans_2-like"/>
</dbReference>
<feature type="transmembrane region" description="Helical" evidence="1">
    <location>
        <begin position="232"/>
        <end position="250"/>
    </location>
</feature>
<dbReference type="STRING" id="59204.UQ49_15015"/>
<proteinExistence type="predicted"/>
<evidence type="ECO:0000313" key="3">
    <source>
        <dbReference type="EMBL" id="ATW54066.1"/>
    </source>
</evidence>